<dbReference type="Proteomes" id="UP000075398">
    <property type="component" value="Unassembled WGS sequence"/>
</dbReference>
<gene>
    <name evidence="1" type="ORF">AMQ22_01076</name>
</gene>
<reference evidence="1 2" key="1">
    <citation type="journal article" date="2016" name="ISME J.">
        <title>Chasing the elusive Euryarchaeota class WSA2: genomes reveal a uniquely fastidious methyl-reducing methanogen.</title>
        <authorList>
            <person name="Nobu M.K."/>
            <person name="Narihiro T."/>
            <person name="Kuroda K."/>
            <person name="Mei R."/>
            <person name="Liu W.T."/>
        </authorList>
    </citation>
    <scope>NUCLEOTIDE SEQUENCE [LARGE SCALE GENOMIC DNA]</scope>
    <source>
        <strain evidence="1">U1lsi0528_Bin055</strain>
    </source>
</reference>
<dbReference type="EMBL" id="LNGC01000040">
    <property type="protein sequence ID" value="KYC51941.1"/>
    <property type="molecule type" value="Genomic_DNA"/>
</dbReference>
<dbReference type="AlphaFoldDB" id="A0A150J3Z9"/>
<comment type="caution">
    <text evidence="1">The sequence shown here is derived from an EMBL/GenBank/DDBJ whole genome shotgun (WGS) entry which is preliminary data.</text>
</comment>
<organism evidence="1 2">
    <name type="scientific">Candidatus Methanofastidiosum methylothiophilum</name>
    <dbReference type="NCBI Taxonomy" id="1705564"/>
    <lineage>
        <taxon>Archaea</taxon>
        <taxon>Methanobacteriati</taxon>
        <taxon>Methanobacteriota</taxon>
        <taxon>Stenosarchaea group</taxon>
        <taxon>Candidatus Methanofastidiosia</taxon>
        <taxon>Candidatus Methanofastidiosales</taxon>
        <taxon>Candidatus Methanofastidiosaceae</taxon>
        <taxon>Candidatus Methanofastidiosum</taxon>
    </lineage>
</organism>
<accession>A0A150J3Z9</accession>
<evidence type="ECO:0000313" key="1">
    <source>
        <dbReference type="EMBL" id="KYC51941.1"/>
    </source>
</evidence>
<name>A0A150J3Z9_9EURY</name>
<sequence length="246" mass="27534">MKIDKVYDAICVEHKSITAGNSNTFTIEAKEDIILTRIRSSVETVTDDDISISFELNNVTVISAQEVTLSKLEENLEMPIALRKGDLLYIEAKNNHATNTAIVSFIAEGYKKAKQPIEFKKASNWIEQFKIPVTVTAGSIKAEEIQFLTSDMLIEEIQIEGTADKNVKIRIYDQYNSNYIQSTLTAPFLDGKIYPTQSDNVFMKPEDYFAPIFIQKGTHLFVSIENGTASSIDVNMIFKGVNIGNS</sequence>
<protein>
    <submittedName>
        <fullName evidence="1">Uncharacterized protein</fullName>
    </submittedName>
</protein>
<evidence type="ECO:0000313" key="2">
    <source>
        <dbReference type="Proteomes" id="UP000075398"/>
    </source>
</evidence>
<proteinExistence type="predicted"/>